<proteinExistence type="inferred from homology"/>
<evidence type="ECO:0000256" key="2">
    <source>
        <dbReference type="ARBA" id="ARBA00010793"/>
    </source>
</evidence>
<evidence type="ECO:0000256" key="3">
    <source>
        <dbReference type="ARBA" id="ARBA00022528"/>
    </source>
</evidence>
<evidence type="ECO:0000313" key="11">
    <source>
        <dbReference type="EMBL" id="GMH10177.1"/>
    </source>
</evidence>
<dbReference type="GO" id="GO:0009706">
    <property type="term" value="C:chloroplast inner membrane"/>
    <property type="evidence" value="ECO:0007669"/>
    <property type="project" value="TreeGrafter"/>
</dbReference>
<sequence>MDSLGLWKFPKLSTIGCQNLRLTNVNIIITAGGAFCTTKIGTNLCKKWRNRLVVVNVLRPQDEPDSSVGPTRILGEVGTRSAGKDFRVLESNYVSKNDYGGGGGDIVDVGGGNGRFSGGSGGGGGGNGGSENDDKDEEEKEFGPIMKFEEVVKESEARGASLPLDMLEAARSVGIREVLLLRYLDLQGSVWPLGFATRSCSMLRNRMLADPSFLFKVGTEIVIDSCCATLRKVQKRGKDFWAEIELYVADLLVGVVVNVALVSMLAPYARIGQPSMSGGFLGPLQEAYGALPSSVFEAERPGCRFSVKLRIATFFYKGILYGLVGFACGLIGQGIANLMMTAKRSIKKSEEDIPVPPLLKSAAVWGVFLAVSSNIRYQIVNGLERFVESSPLAKQVPLAAMTFTVGVRFANNIYGGMQFVDWARWSGAQ</sequence>
<name>A0AAD3SFC2_NEPGR</name>
<evidence type="ECO:0000313" key="12">
    <source>
        <dbReference type="Proteomes" id="UP001279734"/>
    </source>
</evidence>
<evidence type="ECO:0000256" key="1">
    <source>
        <dbReference type="ARBA" id="ARBA00004508"/>
    </source>
</evidence>
<evidence type="ECO:0000256" key="5">
    <source>
        <dbReference type="ARBA" id="ARBA00022692"/>
    </source>
</evidence>
<evidence type="ECO:0000256" key="7">
    <source>
        <dbReference type="ARBA" id="ARBA00022989"/>
    </source>
</evidence>
<dbReference type="Pfam" id="PF11891">
    <property type="entry name" value="RETICULATA-like"/>
    <property type="match status" value="1"/>
</dbReference>
<evidence type="ECO:0000256" key="10">
    <source>
        <dbReference type="SAM" id="Phobius"/>
    </source>
</evidence>
<comment type="subcellular location">
    <subcellularLocation>
        <location evidence="1">Plastid</location>
        <location evidence="1">Chloroplast membrane</location>
        <topology evidence="1">Multi-pass membrane protein</topology>
    </subcellularLocation>
</comment>
<organism evidence="11 12">
    <name type="scientific">Nepenthes gracilis</name>
    <name type="common">Slender pitcher plant</name>
    <dbReference type="NCBI Taxonomy" id="150966"/>
    <lineage>
        <taxon>Eukaryota</taxon>
        <taxon>Viridiplantae</taxon>
        <taxon>Streptophyta</taxon>
        <taxon>Embryophyta</taxon>
        <taxon>Tracheophyta</taxon>
        <taxon>Spermatophyta</taxon>
        <taxon>Magnoliopsida</taxon>
        <taxon>eudicotyledons</taxon>
        <taxon>Gunneridae</taxon>
        <taxon>Pentapetalae</taxon>
        <taxon>Caryophyllales</taxon>
        <taxon>Nepenthaceae</taxon>
        <taxon>Nepenthes</taxon>
    </lineage>
</organism>
<keyword evidence="12" id="KW-1185">Reference proteome</keyword>
<keyword evidence="8 10" id="KW-0472">Membrane</keyword>
<keyword evidence="6" id="KW-0809">Transit peptide</keyword>
<evidence type="ECO:0000256" key="4">
    <source>
        <dbReference type="ARBA" id="ARBA00022640"/>
    </source>
</evidence>
<keyword evidence="7 10" id="KW-1133">Transmembrane helix</keyword>
<dbReference type="Proteomes" id="UP001279734">
    <property type="component" value="Unassembled WGS sequence"/>
</dbReference>
<evidence type="ECO:0000256" key="8">
    <source>
        <dbReference type="ARBA" id="ARBA00023136"/>
    </source>
</evidence>
<dbReference type="PANTHER" id="PTHR31038:SF10">
    <property type="entry name" value="OS04G0524400 PROTEIN"/>
    <property type="match status" value="1"/>
</dbReference>
<comment type="similarity">
    <text evidence="2">Belongs to the RETICULATA family.</text>
</comment>
<dbReference type="GO" id="GO:0099402">
    <property type="term" value="P:plant organ development"/>
    <property type="evidence" value="ECO:0007669"/>
    <property type="project" value="TreeGrafter"/>
</dbReference>
<reference evidence="11" key="1">
    <citation type="submission" date="2023-05" db="EMBL/GenBank/DDBJ databases">
        <title>Nepenthes gracilis genome sequencing.</title>
        <authorList>
            <person name="Fukushima K."/>
        </authorList>
    </citation>
    <scope>NUCLEOTIDE SEQUENCE</scope>
    <source>
        <strain evidence="11">SING2019-196</strain>
    </source>
</reference>
<comment type="caution">
    <text evidence="11">The sequence shown here is derived from an EMBL/GenBank/DDBJ whole genome shotgun (WGS) entry which is preliminary data.</text>
</comment>
<dbReference type="EMBL" id="BSYO01000009">
    <property type="protein sequence ID" value="GMH10177.1"/>
    <property type="molecule type" value="Genomic_DNA"/>
</dbReference>
<keyword evidence="4" id="KW-0934">Plastid</keyword>
<gene>
    <name evidence="11" type="ORF">Nepgr_012018</name>
</gene>
<dbReference type="AlphaFoldDB" id="A0AAD3SFC2"/>
<feature type="region of interest" description="Disordered" evidence="9">
    <location>
        <begin position="114"/>
        <end position="140"/>
    </location>
</feature>
<evidence type="ECO:0000256" key="6">
    <source>
        <dbReference type="ARBA" id="ARBA00022946"/>
    </source>
</evidence>
<feature type="compositionally biased region" description="Acidic residues" evidence="9">
    <location>
        <begin position="131"/>
        <end position="140"/>
    </location>
</feature>
<feature type="compositionally biased region" description="Gly residues" evidence="9">
    <location>
        <begin position="114"/>
        <end position="129"/>
    </location>
</feature>
<evidence type="ECO:0000256" key="9">
    <source>
        <dbReference type="SAM" id="MobiDB-lite"/>
    </source>
</evidence>
<feature type="transmembrane region" description="Helical" evidence="10">
    <location>
        <begin position="244"/>
        <end position="266"/>
    </location>
</feature>
<dbReference type="PANTHER" id="PTHR31038">
    <property type="entry name" value="EXPRESSED PROTEIN-RELATED"/>
    <property type="match status" value="1"/>
</dbReference>
<keyword evidence="5 10" id="KW-0812">Transmembrane</keyword>
<dbReference type="InterPro" id="IPR021825">
    <property type="entry name" value="RETICULATA-related"/>
</dbReference>
<feature type="transmembrane region" description="Helical" evidence="10">
    <location>
        <begin position="319"/>
        <end position="339"/>
    </location>
</feature>
<accession>A0AAD3SFC2</accession>
<keyword evidence="3" id="KW-0150">Chloroplast</keyword>
<protein>
    <submittedName>
        <fullName evidence="11">Uncharacterized protein</fullName>
    </submittedName>
</protein>